<reference evidence="2" key="1">
    <citation type="submission" date="2014-12" db="EMBL/GenBank/DDBJ databases">
        <title>Insight into the proteome of Arion vulgaris.</title>
        <authorList>
            <person name="Aradska J."/>
            <person name="Bulat T."/>
            <person name="Smidak R."/>
            <person name="Sarate P."/>
            <person name="Gangsoo J."/>
            <person name="Sialana F."/>
            <person name="Bilban M."/>
            <person name="Lubec G."/>
        </authorList>
    </citation>
    <scope>NUCLEOTIDE SEQUENCE</scope>
    <source>
        <tissue evidence="2">Skin</tissue>
    </source>
</reference>
<name>A0A0B6ZEI2_9EUPU</name>
<sequence length="415" mass="47577">MYNHEVTRHVHLVGSWNEDVVTDRTINDIATRSKIEKGRKIKMRVNDAGIKLSRLRLIKGMESITFPTRDVQTVTQNPEFPKCIMVILSDQEKRYKIIAMRCETNAGAEHLTGVFAVTQKKVHSSNVELKKREDGNWTLRGRINHNANVHHVEMFNENIQVNGDVSAAGTNDDLSHVQLVEANYIPRSVNPHTEAYPKHEKKEIKDTFVKRKVDSDDDGDDDDYVIETEVTANPYASADIITDRHGSEVKEMSSRLEHASMKDHPDGIYMYGKPSKHPEADMPPWPTMYRAASANDVYPHLVYSPPPRPYWPNVPIMTATSAGYYEDPWAYRMVPREPPMIPVRLVENRPSSKFDQQSTISNNSRYSKKRSPDLYIPTTVKAPIESVYPRYVLYPRPGNGYMPGYRPRPASYYQM</sequence>
<proteinExistence type="predicted"/>
<organism evidence="2">
    <name type="scientific">Arion vulgaris</name>
    <dbReference type="NCBI Taxonomy" id="1028688"/>
    <lineage>
        <taxon>Eukaryota</taxon>
        <taxon>Metazoa</taxon>
        <taxon>Spiralia</taxon>
        <taxon>Lophotrochozoa</taxon>
        <taxon>Mollusca</taxon>
        <taxon>Gastropoda</taxon>
        <taxon>Heterobranchia</taxon>
        <taxon>Euthyneura</taxon>
        <taxon>Panpulmonata</taxon>
        <taxon>Eupulmonata</taxon>
        <taxon>Stylommatophora</taxon>
        <taxon>Helicina</taxon>
        <taxon>Arionoidea</taxon>
        <taxon>Arionidae</taxon>
        <taxon>Arion</taxon>
    </lineage>
</organism>
<protein>
    <submittedName>
        <fullName evidence="2">Uncharacterized protein</fullName>
    </submittedName>
</protein>
<evidence type="ECO:0000313" key="2">
    <source>
        <dbReference type="EMBL" id="CEK66857.1"/>
    </source>
</evidence>
<dbReference type="EMBL" id="HACG01019991">
    <property type="protein sequence ID" value="CEK66856.1"/>
    <property type="molecule type" value="Transcribed_RNA"/>
</dbReference>
<dbReference type="AlphaFoldDB" id="A0A0B6ZEI2"/>
<gene>
    <name evidence="2" type="primary">ORF60427</name>
    <name evidence="1" type="synonym">ORF60421</name>
</gene>
<evidence type="ECO:0000313" key="1">
    <source>
        <dbReference type="EMBL" id="CEK66856.1"/>
    </source>
</evidence>
<accession>A0A0B6ZEI2</accession>
<dbReference type="EMBL" id="HACG01019992">
    <property type="protein sequence ID" value="CEK66857.1"/>
    <property type="molecule type" value="Transcribed_RNA"/>
</dbReference>